<dbReference type="InterPro" id="IPR000415">
    <property type="entry name" value="Nitroreductase-like"/>
</dbReference>
<evidence type="ECO:0000313" key="7">
    <source>
        <dbReference type="EMBL" id="WNZ24947.1"/>
    </source>
</evidence>
<proteinExistence type="inferred from homology"/>
<evidence type="ECO:0000256" key="4">
    <source>
        <dbReference type="ARBA" id="ARBA00022643"/>
    </source>
</evidence>
<dbReference type="SUPFAM" id="SSF55469">
    <property type="entry name" value="FMN-dependent nitroreductase-like"/>
    <property type="match status" value="1"/>
</dbReference>
<evidence type="ECO:0000256" key="3">
    <source>
        <dbReference type="ARBA" id="ARBA00022630"/>
    </source>
</evidence>
<evidence type="ECO:0000259" key="6">
    <source>
        <dbReference type="Pfam" id="PF00881"/>
    </source>
</evidence>
<name>A0AA97ALR9_9CYAN</name>
<accession>A0AA97ALR9</accession>
<dbReference type="Gene3D" id="3.40.109.10">
    <property type="entry name" value="NADH Oxidase"/>
    <property type="match status" value="1"/>
</dbReference>
<evidence type="ECO:0000256" key="5">
    <source>
        <dbReference type="ARBA" id="ARBA00023002"/>
    </source>
</evidence>
<sequence>MTAIQTERQIQPLDVPTAIVQRRSIKHFKSDPIAPDLLQRLVKLTVAAPSSFNLQDWRIILVQDQDQKQALSEAAWGQPQIVQAPVTFVFAADTEGWRDRTAIYETALAKGAWTEQTVAYFDQAIPSFQEALGEKRREYAVKDATIAATHLMLAAQSFGLSTCPMNGWIEDKVKAVIGAADQPNLAIALLVPVGYAAEPRQDAGRLPLSANVFVDRLGQTYTESL</sequence>
<dbReference type="RefSeq" id="WP_035997715.1">
    <property type="nucleotide sequence ID" value="NZ_CP053586.1"/>
</dbReference>
<dbReference type="AlphaFoldDB" id="A0AA97ALR9"/>
<dbReference type="EMBL" id="CP053586">
    <property type="protein sequence ID" value="WNZ24947.1"/>
    <property type="molecule type" value="Genomic_DNA"/>
</dbReference>
<protein>
    <submittedName>
        <fullName evidence="7">Nitroreductase</fullName>
    </submittedName>
</protein>
<keyword evidence="5" id="KW-0560">Oxidoreductase</keyword>
<gene>
    <name evidence="7" type="ORF">HJG54_20240</name>
</gene>
<dbReference type="Pfam" id="PF00881">
    <property type="entry name" value="Nitroreductase"/>
    <property type="match status" value="1"/>
</dbReference>
<dbReference type="PANTHER" id="PTHR43673">
    <property type="entry name" value="NAD(P)H NITROREDUCTASE YDGI-RELATED"/>
    <property type="match status" value="1"/>
</dbReference>
<feature type="domain" description="Nitroreductase" evidence="6">
    <location>
        <begin position="19"/>
        <end position="195"/>
    </location>
</feature>
<keyword evidence="3" id="KW-0285">Flavoprotein</keyword>
<dbReference type="PANTHER" id="PTHR43673:SF2">
    <property type="entry name" value="NITROREDUCTASE"/>
    <property type="match status" value="1"/>
</dbReference>
<dbReference type="GO" id="GO:0016491">
    <property type="term" value="F:oxidoreductase activity"/>
    <property type="evidence" value="ECO:0007669"/>
    <property type="project" value="UniProtKB-KW"/>
</dbReference>
<evidence type="ECO:0000256" key="1">
    <source>
        <dbReference type="ARBA" id="ARBA00001917"/>
    </source>
</evidence>
<dbReference type="InterPro" id="IPR029479">
    <property type="entry name" value="Nitroreductase"/>
</dbReference>
<comment type="similarity">
    <text evidence="2">Belongs to the nitroreductase family.</text>
</comment>
<evidence type="ECO:0000256" key="2">
    <source>
        <dbReference type="ARBA" id="ARBA00007118"/>
    </source>
</evidence>
<comment type="cofactor">
    <cofactor evidence="1">
        <name>FMN</name>
        <dbReference type="ChEBI" id="CHEBI:58210"/>
    </cofactor>
</comment>
<reference evidence="7" key="1">
    <citation type="submission" date="2020-05" db="EMBL/GenBank/DDBJ databases">
        <authorList>
            <person name="Zhu T."/>
            <person name="Keshari N."/>
            <person name="Lu X."/>
        </authorList>
    </citation>
    <scope>NUCLEOTIDE SEQUENCE</scope>
    <source>
        <strain evidence="7">NK1-12</strain>
    </source>
</reference>
<organism evidence="7">
    <name type="scientific">Leptolyngbya sp. NK1-12</name>
    <dbReference type="NCBI Taxonomy" id="2547451"/>
    <lineage>
        <taxon>Bacteria</taxon>
        <taxon>Bacillati</taxon>
        <taxon>Cyanobacteriota</taxon>
        <taxon>Cyanophyceae</taxon>
        <taxon>Leptolyngbyales</taxon>
        <taxon>Leptolyngbyaceae</taxon>
        <taxon>Leptolyngbya group</taxon>
        <taxon>Leptolyngbya</taxon>
    </lineage>
</organism>
<keyword evidence="4" id="KW-0288">FMN</keyword>